<evidence type="ECO:0000313" key="8">
    <source>
        <dbReference type="EMBL" id="SEB91537.1"/>
    </source>
</evidence>
<dbReference type="InterPro" id="IPR036259">
    <property type="entry name" value="MFS_trans_sf"/>
</dbReference>
<feature type="transmembrane region" description="Helical" evidence="6">
    <location>
        <begin position="351"/>
        <end position="371"/>
    </location>
</feature>
<dbReference type="OrthoDB" id="4484751at2"/>
<evidence type="ECO:0000256" key="5">
    <source>
        <dbReference type="ARBA" id="ARBA00023136"/>
    </source>
</evidence>
<dbReference type="AlphaFoldDB" id="A0A1H4N8U6"/>
<dbReference type="PANTHER" id="PTHR42718:SF9">
    <property type="entry name" value="MAJOR FACILITATOR SUPERFAMILY MULTIDRUG TRANSPORTER MFSC"/>
    <property type="match status" value="1"/>
</dbReference>
<evidence type="ECO:0000256" key="3">
    <source>
        <dbReference type="ARBA" id="ARBA00022692"/>
    </source>
</evidence>
<feature type="transmembrane region" description="Helical" evidence="6">
    <location>
        <begin position="213"/>
        <end position="234"/>
    </location>
</feature>
<evidence type="ECO:0000256" key="1">
    <source>
        <dbReference type="ARBA" id="ARBA00004651"/>
    </source>
</evidence>
<dbReference type="Gene3D" id="1.20.1250.20">
    <property type="entry name" value="MFS general substrate transporter like domains"/>
    <property type="match status" value="1"/>
</dbReference>
<feature type="domain" description="Major facilitator superfamily (MFS) profile" evidence="7">
    <location>
        <begin position="1"/>
        <end position="447"/>
    </location>
</feature>
<keyword evidence="9" id="KW-1185">Reference proteome</keyword>
<dbReference type="PANTHER" id="PTHR42718">
    <property type="entry name" value="MAJOR FACILITATOR SUPERFAMILY MULTIDRUG TRANSPORTER MFSC"/>
    <property type="match status" value="1"/>
</dbReference>
<comment type="subcellular location">
    <subcellularLocation>
        <location evidence="1">Cell membrane</location>
        <topology evidence="1">Multi-pass membrane protein</topology>
    </subcellularLocation>
</comment>
<dbReference type="Pfam" id="PF07690">
    <property type="entry name" value="MFS_1"/>
    <property type="match status" value="1"/>
</dbReference>
<dbReference type="RefSeq" id="WP_074850368.1">
    <property type="nucleotide sequence ID" value="NZ_FNSA01000003.1"/>
</dbReference>
<feature type="transmembrane region" description="Helical" evidence="6">
    <location>
        <begin position="327"/>
        <end position="345"/>
    </location>
</feature>
<evidence type="ECO:0000256" key="6">
    <source>
        <dbReference type="SAM" id="Phobius"/>
    </source>
</evidence>
<keyword evidence="3 6" id="KW-0812">Transmembrane</keyword>
<feature type="transmembrane region" description="Helical" evidence="6">
    <location>
        <begin position="424"/>
        <end position="446"/>
    </location>
</feature>
<name>A0A1H4N8U6_TSUTY</name>
<feature type="transmembrane region" description="Helical" evidence="6">
    <location>
        <begin position="158"/>
        <end position="176"/>
    </location>
</feature>
<protein>
    <submittedName>
        <fullName evidence="8">Predicted arabinose efflux permease, MFS family</fullName>
    </submittedName>
</protein>
<dbReference type="InterPro" id="IPR011701">
    <property type="entry name" value="MFS"/>
</dbReference>
<keyword evidence="2" id="KW-0813">Transport</keyword>
<evidence type="ECO:0000256" key="2">
    <source>
        <dbReference type="ARBA" id="ARBA00022448"/>
    </source>
</evidence>
<dbReference type="InterPro" id="IPR020846">
    <property type="entry name" value="MFS_dom"/>
</dbReference>
<organism evidence="8 9">
    <name type="scientific">Tsukamurella tyrosinosolvens</name>
    <dbReference type="NCBI Taxonomy" id="57704"/>
    <lineage>
        <taxon>Bacteria</taxon>
        <taxon>Bacillati</taxon>
        <taxon>Actinomycetota</taxon>
        <taxon>Actinomycetes</taxon>
        <taxon>Mycobacteriales</taxon>
        <taxon>Tsukamurellaceae</taxon>
        <taxon>Tsukamurella</taxon>
    </lineage>
</organism>
<evidence type="ECO:0000259" key="7">
    <source>
        <dbReference type="PROSITE" id="PS50850"/>
    </source>
</evidence>
<feature type="transmembrane region" description="Helical" evidence="6">
    <location>
        <begin position="188"/>
        <end position="207"/>
    </location>
</feature>
<feature type="transmembrane region" description="Helical" evidence="6">
    <location>
        <begin position="95"/>
        <end position="115"/>
    </location>
</feature>
<dbReference type="SUPFAM" id="SSF103473">
    <property type="entry name" value="MFS general substrate transporter"/>
    <property type="match status" value="1"/>
</dbReference>
<feature type="transmembrane region" description="Helical" evidence="6">
    <location>
        <begin position="293"/>
        <end position="315"/>
    </location>
</feature>
<feature type="transmembrane region" description="Helical" evidence="6">
    <location>
        <begin position="42"/>
        <end position="59"/>
    </location>
</feature>
<dbReference type="STRING" id="57704.SAMN04489793_1091"/>
<proteinExistence type="predicted"/>
<feature type="transmembrane region" description="Helical" evidence="6">
    <location>
        <begin position="71"/>
        <end position="89"/>
    </location>
</feature>
<evidence type="ECO:0000313" key="9">
    <source>
        <dbReference type="Proteomes" id="UP000182241"/>
    </source>
</evidence>
<feature type="transmembrane region" description="Helical" evidence="6">
    <location>
        <begin position="127"/>
        <end position="146"/>
    </location>
</feature>
<keyword evidence="4 6" id="KW-1133">Transmembrane helix</keyword>
<evidence type="ECO:0000256" key="4">
    <source>
        <dbReference type="ARBA" id="ARBA00022989"/>
    </source>
</evidence>
<dbReference type="GO" id="GO:0022857">
    <property type="term" value="F:transmembrane transporter activity"/>
    <property type="evidence" value="ECO:0007669"/>
    <property type="project" value="InterPro"/>
</dbReference>
<dbReference type="PROSITE" id="PS50850">
    <property type="entry name" value="MFS"/>
    <property type="match status" value="1"/>
</dbReference>
<dbReference type="EMBL" id="FNSA01000003">
    <property type="protein sequence ID" value="SEB91537.1"/>
    <property type="molecule type" value="Genomic_DNA"/>
</dbReference>
<reference evidence="9" key="1">
    <citation type="submission" date="2016-10" db="EMBL/GenBank/DDBJ databases">
        <authorList>
            <person name="Varghese N."/>
            <person name="Submissions S."/>
        </authorList>
    </citation>
    <scope>NUCLEOTIDE SEQUENCE [LARGE SCALE GENOMIC DNA]</scope>
    <source>
        <strain evidence="9">DSM 44234</strain>
    </source>
</reference>
<dbReference type="GO" id="GO:0005886">
    <property type="term" value="C:plasma membrane"/>
    <property type="evidence" value="ECO:0007669"/>
    <property type="project" value="UniProtKB-SubCell"/>
</dbReference>
<dbReference type="Proteomes" id="UP000182241">
    <property type="component" value="Unassembled WGS sequence"/>
</dbReference>
<feature type="transmembrane region" description="Helical" evidence="6">
    <location>
        <begin position="255"/>
        <end position="273"/>
    </location>
</feature>
<sequence>MNRLSGALVTVALCAAVIGSVGAPLITAVARSEHVTLGAAQWTLTITLFTGAIAGPVLGRLGAGPLRRRTILGTLGAVAVGGVLTVLPLPFGVLLVGRALQGVGIALVPLLVSVARSALPPERAASTIASLSVASTVGIGVGYPLIGLVDQVLGLRAAYGTGLAITLLALAVAWRTVPVDAPGSRPRLDVPGAALLGVGTLGVLLLVAEPALWSRPAVAVGVLGGSVVVLAAWVMVELRVAEPLVDLRLVARPSVAAANAAMLVAGVGMYLLFSDLTRYVQVPAGAPYGFALPGVAAGAALIPFSVLGFVAGRAAPRASARLGPRGAFAASSACVVAAAGVFVVGRDSLPAVLVALAVLGLGVGGVSAVMPRLVLDGVPQSETASVMAVNQIARAVGFSVGSALAGLLLTRATPDGALLPAQGGYVAVALWSTVPAVASAVILMGARRGGGAGARDVTTRIIVRCCVAMSKICRWDGVASKHGRRRWHR</sequence>
<keyword evidence="5 6" id="KW-0472">Membrane</keyword>
<accession>A0A1H4N8U6</accession>
<gene>
    <name evidence="8" type="ORF">SAMN04489793_1091</name>
</gene>
<feature type="transmembrane region" description="Helical" evidence="6">
    <location>
        <begin position="392"/>
        <end position="412"/>
    </location>
</feature>